<name>A0A0K0GPN5_XANOP</name>
<sequence length="344" mass="37678">MTVGDESDVRPGMAGHFDHLKIDSKQTQALAMAHMVRSCWDAFVGRTEQLQAWPTLLELGHTVDVVAMVVGQQDGAGNQAFALCGGYHRRRLPGVDDDGAAICSDQCPDVVVVECGQGDQSHRIGTMPALPFSRQAGVSSWFETGAGRSLLQLERRLALEALQTRPSQPWLWLTPTTELPPRESLQGRGLRLHRSAGRFAGDARCAMPFPLPSESLQAIVVQHAVVGGAADFLAECERLLMPGGRLWLFTLNPMSPYRFRWARRGPVALRPDRWRLLAQRAGLHSVQAEPYLGPIWRAGGESTEPGRAPWRAVYLLEVEKRAAAAIGPTPIALPARWPQPVATI</sequence>
<accession>A0A0K0GPN5</accession>
<evidence type="ECO:0008006" key="3">
    <source>
        <dbReference type="Google" id="ProtNLM"/>
    </source>
</evidence>
<dbReference type="EMBL" id="CP000967">
    <property type="protein sequence ID" value="ACD60760.1"/>
    <property type="molecule type" value="Genomic_DNA"/>
</dbReference>
<evidence type="ECO:0000313" key="1">
    <source>
        <dbReference type="EMBL" id="ACD60760.1"/>
    </source>
</evidence>
<reference evidence="1 2" key="1">
    <citation type="journal article" date="2008" name="BMC Genomics">
        <title>Genome sequence and rapid evolution of the rice pathogen Xanthomonas oryzae pv. oryzae PXO99A.</title>
        <authorList>
            <person name="Salzberg S.L."/>
            <person name="Sommer D.D."/>
            <person name="Schatz M.C."/>
            <person name="Phillippy A.M."/>
            <person name="Rabinowicz P.D."/>
            <person name="Tsuge S."/>
            <person name="Furutani A."/>
            <person name="Ochiai H."/>
            <person name="Delcher A.L."/>
            <person name="Kelley D."/>
            <person name="Madupu R."/>
            <person name="Puiu D."/>
            <person name="Radune D."/>
            <person name="Shumway M."/>
            <person name="Trapnell C."/>
            <person name="Aparna G."/>
            <person name="Jha G."/>
            <person name="Pandey A."/>
            <person name="Patil P.B."/>
            <person name="Ishihara H."/>
            <person name="Meyer D.F."/>
            <person name="Szurek B."/>
            <person name="Verdier V."/>
            <person name="Koebnik R."/>
            <person name="Dow J.M."/>
            <person name="Ryan R.P."/>
            <person name="Hirata H."/>
            <person name="Tsuyumu S."/>
            <person name="Won Lee S."/>
            <person name="Seo Y.S."/>
            <person name="Sriariyanum M."/>
            <person name="Ronald P.C."/>
            <person name="Sonti R.V."/>
            <person name="Van Sluys M.A."/>
            <person name="Leach J.E."/>
            <person name="White F.F."/>
            <person name="Bogdanove A.J."/>
        </authorList>
    </citation>
    <scope>NUCLEOTIDE SEQUENCE [LARGE SCALE GENOMIC DNA]</scope>
    <source>
        <strain evidence="1 2">PXO99A</strain>
    </source>
</reference>
<dbReference type="HOGENOM" id="CLU_071308_0_0_6"/>
<proteinExistence type="predicted"/>
<dbReference type="KEGG" id="xop:PXO_02470"/>
<dbReference type="InterPro" id="IPR029063">
    <property type="entry name" value="SAM-dependent_MTases_sf"/>
</dbReference>
<dbReference type="Gene3D" id="3.40.50.150">
    <property type="entry name" value="Vaccinia Virus protein VP39"/>
    <property type="match status" value="1"/>
</dbReference>
<dbReference type="AlphaFoldDB" id="A0A0K0GPN5"/>
<dbReference type="eggNOG" id="COG2226">
    <property type="taxonomic scope" value="Bacteria"/>
</dbReference>
<protein>
    <recommendedName>
        <fullName evidence="3">Methyltransferase type 11 domain-containing protein</fullName>
    </recommendedName>
</protein>
<organism evidence="1 2">
    <name type="scientific">Xanthomonas oryzae pv. oryzae (strain PXO99A)</name>
    <dbReference type="NCBI Taxonomy" id="360094"/>
    <lineage>
        <taxon>Bacteria</taxon>
        <taxon>Pseudomonadati</taxon>
        <taxon>Pseudomonadota</taxon>
        <taxon>Gammaproteobacteria</taxon>
        <taxon>Lysobacterales</taxon>
        <taxon>Lysobacteraceae</taxon>
        <taxon>Xanthomonas</taxon>
    </lineage>
</organism>
<gene>
    <name evidence="1" type="ordered locus">PXO_02470</name>
</gene>
<dbReference type="Proteomes" id="UP000001740">
    <property type="component" value="Chromosome"/>
</dbReference>
<dbReference type="SUPFAM" id="SSF53335">
    <property type="entry name" value="S-adenosyl-L-methionine-dependent methyltransferases"/>
    <property type="match status" value="1"/>
</dbReference>
<evidence type="ECO:0000313" key="2">
    <source>
        <dbReference type="Proteomes" id="UP000001740"/>
    </source>
</evidence>